<name>A0A7W7Z9P6_9BACT</name>
<dbReference type="Proteomes" id="UP000540989">
    <property type="component" value="Unassembled WGS sequence"/>
</dbReference>
<evidence type="ECO:0000313" key="3">
    <source>
        <dbReference type="Proteomes" id="UP000540989"/>
    </source>
</evidence>
<keyword evidence="2" id="KW-0132">Cell division</keyword>
<accession>A0A7W7Z9P6</accession>
<dbReference type="GO" id="GO:0051301">
    <property type="term" value="P:cell division"/>
    <property type="evidence" value="ECO:0007669"/>
    <property type="project" value="UniProtKB-KW"/>
</dbReference>
<keyword evidence="3" id="KW-1185">Reference proteome</keyword>
<protein>
    <submittedName>
        <fullName evidence="2">FtsZ-binding cell division protein ZapB</fullName>
    </submittedName>
</protein>
<proteinExistence type="predicted"/>
<feature type="coiled-coil region" evidence="1">
    <location>
        <begin position="25"/>
        <end position="81"/>
    </location>
</feature>
<dbReference type="Gene3D" id="1.20.5.340">
    <property type="match status" value="1"/>
</dbReference>
<reference evidence="2 3" key="1">
    <citation type="submission" date="2020-08" db="EMBL/GenBank/DDBJ databases">
        <title>Genomic Encyclopedia of Type Strains, Phase IV (KMG-V): Genome sequencing to study the core and pangenomes of soil and plant-associated prokaryotes.</title>
        <authorList>
            <person name="Whitman W."/>
        </authorList>
    </citation>
    <scope>NUCLEOTIDE SEQUENCE [LARGE SCALE GENOMIC DNA]</scope>
    <source>
        <strain evidence="2 3">M8UP14</strain>
    </source>
</reference>
<organism evidence="2 3">
    <name type="scientific">Granulicella aggregans</name>
    <dbReference type="NCBI Taxonomy" id="474949"/>
    <lineage>
        <taxon>Bacteria</taxon>
        <taxon>Pseudomonadati</taxon>
        <taxon>Acidobacteriota</taxon>
        <taxon>Terriglobia</taxon>
        <taxon>Terriglobales</taxon>
        <taxon>Acidobacteriaceae</taxon>
        <taxon>Granulicella</taxon>
    </lineage>
</organism>
<dbReference type="EMBL" id="JACHIP010000001">
    <property type="protein sequence ID" value="MBB5055870.1"/>
    <property type="molecule type" value="Genomic_DNA"/>
</dbReference>
<evidence type="ECO:0000256" key="1">
    <source>
        <dbReference type="SAM" id="Coils"/>
    </source>
</evidence>
<sequence length="86" mass="9664">MSDSGISFDEFQALEQKVLRAVEIVKREREARAAAEAEVVTLRAQLAAQSQQTESQVTTLNATLTQEREAIRQRIEGMLSQMDELL</sequence>
<comment type="caution">
    <text evidence="2">The sequence shown here is derived from an EMBL/GenBank/DDBJ whole genome shotgun (WGS) entry which is preliminary data.</text>
</comment>
<keyword evidence="1" id="KW-0175">Coiled coil</keyword>
<evidence type="ECO:0000313" key="2">
    <source>
        <dbReference type="EMBL" id="MBB5055870.1"/>
    </source>
</evidence>
<dbReference type="AlphaFoldDB" id="A0A7W7Z9P6"/>
<dbReference type="RefSeq" id="WP_184213605.1">
    <property type="nucleotide sequence ID" value="NZ_JACHIP010000001.1"/>
</dbReference>
<gene>
    <name evidence="2" type="ORF">HDF16_000539</name>
</gene>
<keyword evidence="2" id="KW-0131">Cell cycle</keyword>